<dbReference type="PANTHER" id="PTHR28242:SF64">
    <property type="entry name" value="HISTIDINE-CONTAINING PHOSPHOTRANSFER PROTEIN"/>
    <property type="match status" value="1"/>
</dbReference>
<keyword evidence="5" id="KW-0539">Nucleus</keyword>
<dbReference type="Pfam" id="PF01627">
    <property type="entry name" value="Hpt"/>
    <property type="match status" value="1"/>
</dbReference>
<dbReference type="FunFam" id="1.20.120.160:FF:000001">
    <property type="entry name" value="Histidine-containing phosphotransfer protein 1"/>
    <property type="match status" value="1"/>
</dbReference>
<evidence type="ECO:0000256" key="3">
    <source>
        <dbReference type="ARBA" id="ARBA00022990"/>
    </source>
</evidence>
<protein>
    <recommendedName>
        <fullName evidence="7">Histidine-containing phosphotransfer protein</fullName>
    </recommendedName>
</protein>
<dbReference type="SUPFAM" id="SSF47226">
    <property type="entry name" value="Histidine-containing phosphotransfer domain, HPT domain"/>
    <property type="match status" value="1"/>
</dbReference>
<keyword evidence="2 7" id="KW-0932">Cytokinin signaling pathway</keyword>
<evidence type="ECO:0000259" key="8">
    <source>
        <dbReference type="PROSITE" id="PS50894"/>
    </source>
</evidence>
<evidence type="ECO:0000313" key="10">
    <source>
        <dbReference type="Proteomes" id="UP000701853"/>
    </source>
</evidence>
<dbReference type="GO" id="GO:0043424">
    <property type="term" value="F:protein histidine kinase binding"/>
    <property type="evidence" value="ECO:0007669"/>
    <property type="project" value="UniProtKB-UniRule"/>
</dbReference>
<evidence type="ECO:0000256" key="7">
    <source>
        <dbReference type="RuleBase" id="RU369004"/>
    </source>
</evidence>
<comment type="function">
    <text evidence="7">Functions as a two-component phosphorelay mediators between cytokinin sensor histidine kinases and response regulators (B-type ARRs). Plays an important role in propagating cytokinin signal transduction.</text>
</comment>
<evidence type="ECO:0000256" key="4">
    <source>
        <dbReference type="ARBA" id="ARBA00023012"/>
    </source>
</evidence>
<dbReference type="GO" id="GO:0009927">
    <property type="term" value="F:histidine phosphotransfer kinase activity"/>
    <property type="evidence" value="ECO:0007669"/>
    <property type="project" value="UniProtKB-UniRule"/>
</dbReference>
<evidence type="ECO:0000256" key="1">
    <source>
        <dbReference type="ARBA" id="ARBA00022490"/>
    </source>
</evidence>
<evidence type="ECO:0000256" key="5">
    <source>
        <dbReference type="ARBA" id="ARBA00023242"/>
    </source>
</evidence>
<dbReference type="InterPro" id="IPR036641">
    <property type="entry name" value="HPT_dom_sf"/>
</dbReference>
<dbReference type="Gene3D" id="1.20.120.160">
    <property type="entry name" value="HPT domain"/>
    <property type="match status" value="1"/>
</dbReference>
<evidence type="ECO:0000313" key="9">
    <source>
        <dbReference type="EMBL" id="KAG8483863.1"/>
    </source>
</evidence>
<dbReference type="OrthoDB" id="1673781at2759"/>
<name>A0A8J6CXQ3_9ROSI</name>
<keyword evidence="6" id="KW-0597">Phosphoprotein</keyword>
<dbReference type="Proteomes" id="UP000701853">
    <property type="component" value="Chromosome 9"/>
</dbReference>
<dbReference type="PROSITE" id="PS50894">
    <property type="entry name" value="HPT"/>
    <property type="match status" value="1"/>
</dbReference>
<comment type="domain">
    <text evidence="7">Histidine-containing phosphotransfer domain (HPt) contains an active histidine that mediates the phosphotransfer.</text>
</comment>
<dbReference type="InterPro" id="IPR045871">
    <property type="entry name" value="AHP1-5/YPD1"/>
</dbReference>
<gene>
    <name evidence="9" type="ORF">CXB51_022596</name>
</gene>
<keyword evidence="10" id="KW-1185">Reference proteome</keyword>
<proteinExistence type="predicted"/>
<feature type="domain" description="HPt" evidence="8">
    <location>
        <begin position="38"/>
        <end position="135"/>
    </location>
</feature>
<dbReference type="GO" id="GO:0000160">
    <property type="term" value="P:phosphorelay signal transduction system"/>
    <property type="evidence" value="ECO:0007669"/>
    <property type="project" value="UniProtKB-UniRule"/>
</dbReference>
<reference evidence="9 10" key="1">
    <citation type="journal article" date="2021" name="bioRxiv">
        <title>The Gossypium anomalum genome as a resource for cotton improvement and evolutionary analysis of hybrid incompatibility.</title>
        <authorList>
            <person name="Grover C.E."/>
            <person name="Yuan D."/>
            <person name="Arick M.A."/>
            <person name="Miller E.R."/>
            <person name="Hu G."/>
            <person name="Peterson D.G."/>
            <person name="Wendel J.F."/>
            <person name="Udall J.A."/>
        </authorList>
    </citation>
    <scope>NUCLEOTIDE SEQUENCE [LARGE SCALE GENOMIC DNA]</scope>
    <source>
        <strain evidence="9">JFW-Udall</strain>
        <tissue evidence="9">Leaf</tissue>
    </source>
</reference>
<dbReference type="CDD" id="cd00088">
    <property type="entry name" value="HPT"/>
    <property type="match status" value="1"/>
</dbReference>
<keyword evidence="3" id="KW-0007">Acetylation</keyword>
<accession>A0A8J6CXQ3</accession>
<dbReference type="EMBL" id="JAHUZN010000009">
    <property type="protein sequence ID" value="KAG8483863.1"/>
    <property type="molecule type" value="Genomic_DNA"/>
</dbReference>
<organism evidence="9 10">
    <name type="scientific">Gossypium anomalum</name>
    <dbReference type="NCBI Taxonomy" id="47600"/>
    <lineage>
        <taxon>Eukaryota</taxon>
        <taxon>Viridiplantae</taxon>
        <taxon>Streptophyta</taxon>
        <taxon>Embryophyta</taxon>
        <taxon>Tracheophyta</taxon>
        <taxon>Spermatophyta</taxon>
        <taxon>Magnoliopsida</taxon>
        <taxon>eudicotyledons</taxon>
        <taxon>Gunneridae</taxon>
        <taxon>Pentapetalae</taxon>
        <taxon>rosids</taxon>
        <taxon>malvids</taxon>
        <taxon>Malvales</taxon>
        <taxon>Malvaceae</taxon>
        <taxon>Malvoideae</taxon>
        <taxon>Gossypium</taxon>
    </lineage>
</organism>
<dbReference type="GO" id="GO:0005829">
    <property type="term" value="C:cytosol"/>
    <property type="evidence" value="ECO:0007669"/>
    <property type="project" value="UniProtKB-SubCell"/>
</dbReference>
<sequence length="187" mass="21258">MDLAALKTQLKNFVQSMFEEGVLDNQFSQIQALQDSTNPNFVEEVITLFCNDAERIINEINRNLGYQNVDFSNLDSYVHQLKGSSSSIGANRLKLACANLRQASDERNKEGYHTNTYIHVFASFTINHMRILSFTQKISGPVACTGSSLQTLFYGTLILIFGKIERDIFLFLIYFPISDDAVREEYC</sequence>
<evidence type="ECO:0000256" key="6">
    <source>
        <dbReference type="PROSITE-ProRule" id="PRU00110"/>
    </source>
</evidence>
<evidence type="ECO:0000256" key="2">
    <source>
        <dbReference type="ARBA" id="ARBA00022864"/>
    </source>
</evidence>
<keyword evidence="4 7" id="KW-0902">Two-component regulatory system</keyword>
<comment type="caution">
    <text evidence="9">The sequence shown here is derived from an EMBL/GenBank/DDBJ whole genome shotgun (WGS) entry which is preliminary data.</text>
</comment>
<keyword evidence="1" id="KW-0963">Cytoplasm</keyword>
<dbReference type="GO" id="GO:0005634">
    <property type="term" value="C:nucleus"/>
    <property type="evidence" value="ECO:0007669"/>
    <property type="project" value="UniProtKB-SubCell"/>
</dbReference>
<feature type="modified residue" description="Phosphohistidine" evidence="6">
    <location>
        <position position="79"/>
    </location>
</feature>
<dbReference type="AlphaFoldDB" id="A0A8J6CXQ3"/>
<dbReference type="GO" id="GO:0009736">
    <property type="term" value="P:cytokinin-activated signaling pathway"/>
    <property type="evidence" value="ECO:0007669"/>
    <property type="project" value="UniProtKB-KW"/>
</dbReference>
<dbReference type="PANTHER" id="PTHR28242">
    <property type="entry name" value="PHOSPHORELAY INTERMEDIATE PROTEIN YPD1"/>
    <property type="match status" value="1"/>
</dbReference>
<dbReference type="InterPro" id="IPR008207">
    <property type="entry name" value="Sig_transdc_His_kin_Hpt_dom"/>
</dbReference>
<comment type="subcellular location">
    <subcellularLocation>
        <location evidence="7">Cytoplasm</location>
        <location evidence="7">Cytosol</location>
    </subcellularLocation>
    <subcellularLocation>
        <location evidence="7">Nucleus</location>
    </subcellularLocation>
</comment>